<evidence type="ECO:0000259" key="10">
    <source>
        <dbReference type="Pfam" id="PF13954"/>
    </source>
</evidence>
<name>A0A1I5G8G4_9GAMM</name>
<reference evidence="12" key="1">
    <citation type="submission" date="2016-10" db="EMBL/GenBank/DDBJ databases">
        <authorList>
            <person name="Varghese N."/>
            <person name="Submissions S."/>
        </authorList>
    </citation>
    <scope>NUCLEOTIDE SEQUENCE [LARGE SCALE GENOMIC DNA]</scope>
    <source>
        <strain evidence="12">OV426</strain>
    </source>
</reference>
<dbReference type="Gene3D" id="3.10.20.410">
    <property type="match status" value="1"/>
</dbReference>
<dbReference type="AlphaFoldDB" id="A0A1I5G8G4"/>
<evidence type="ECO:0000256" key="7">
    <source>
        <dbReference type="ARBA" id="ARBA00023136"/>
    </source>
</evidence>
<dbReference type="SUPFAM" id="SSF141729">
    <property type="entry name" value="FimD N-terminal domain-like"/>
    <property type="match status" value="1"/>
</dbReference>
<dbReference type="InterPro" id="IPR000015">
    <property type="entry name" value="Fimb_usher"/>
</dbReference>
<feature type="chain" id="PRO_5011470542" evidence="9">
    <location>
        <begin position="19"/>
        <end position="787"/>
    </location>
</feature>
<keyword evidence="5" id="KW-0812">Transmembrane</keyword>
<dbReference type="PANTHER" id="PTHR30451:SF8">
    <property type="entry name" value="FIMBRIAL USHER PROTEIN"/>
    <property type="match status" value="1"/>
</dbReference>
<evidence type="ECO:0000256" key="1">
    <source>
        <dbReference type="ARBA" id="ARBA00004571"/>
    </source>
</evidence>
<evidence type="ECO:0000313" key="12">
    <source>
        <dbReference type="Proteomes" id="UP000198968"/>
    </source>
</evidence>
<dbReference type="Proteomes" id="UP000198968">
    <property type="component" value="Unassembled WGS sequence"/>
</dbReference>
<evidence type="ECO:0000256" key="4">
    <source>
        <dbReference type="ARBA" id="ARBA00022452"/>
    </source>
</evidence>
<evidence type="ECO:0000256" key="2">
    <source>
        <dbReference type="ARBA" id="ARBA00008064"/>
    </source>
</evidence>
<keyword evidence="6 9" id="KW-0732">Signal</keyword>
<dbReference type="PANTHER" id="PTHR30451">
    <property type="entry name" value="OUTER MEMBRANE USHER PROTEIN"/>
    <property type="match status" value="1"/>
</dbReference>
<sequence length="787" mass="85602">MKNILLLILIICSASALAEGGYDTEMLKALGYDASASDLLKEGAHFLPGDQPLSIVVNGQSKGVHIIRVDSSAALCWSAPLLQTLGINPESFEKNDSSDCLKPLTDSQIQIEQQVDRSSLVLMVPVTRLLSETQYSAGGKALIINYDGRRYQYQTRTGENHNSQTLTSEVGANFNNWIFRSGQSYSSLDNRSQFTRLYSYGQRSIPGWASVVQIGEITSDDSLFSGINLLGAQIVPERDLQKGGGNRVSLNVLMSQAGTAEVWQNNVLLKTFTVTAGMNQLDEIPALNQQDDFIVKIHDQTGQVQQQSIPYIQAQSDSALVQTGSSLAVGRLRLTQQEFPLLLGSGSVYQNHRLAVMAGGLVSENYQAASWRTTLRLTERLMTSFSQTASLSQDTADSTGKKQGLSHQLSVNTLLTPTLSLTTSANFRSRDYMDAGSSWSSRKTTGQNGQIKTQYAVGLSYSQPWLGVFSFSGSQSQSWKGRESLGYMLGWGRAFGKVNVNLGIQKNRLSDDRQRSDSRYVYLNFSIPLGNSSSLRSWINSSESKTRAGIGYDSTPNDKFAWSLSSEKSQQQDASVAGSATWTNKYSQLSGGASHSESNNSFNVGARGGAVLHSEGLTFTPRKVGDTFGIISLNSAQPDVEIRTPGGKVWSDRSGHAIATWNPWQKNTVQIENQSLPKNVQIISGIADVMPYRGAVVPVILPAFTVRRALVSFPAGESPAPGSPVKNDKGMLIGFVNEDGTLFFDDLPADPLYGQLRSGNRCTLNILTPWYDEPGTLYASLSARCVP</sequence>
<evidence type="ECO:0000313" key="11">
    <source>
        <dbReference type="EMBL" id="SFO32236.1"/>
    </source>
</evidence>
<evidence type="ECO:0000256" key="6">
    <source>
        <dbReference type="ARBA" id="ARBA00022729"/>
    </source>
</evidence>
<dbReference type="InterPro" id="IPR042186">
    <property type="entry name" value="FimD_plug_dom"/>
</dbReference>
<dbReference type="GO" id="GO:0009297">
    <property type="term" value="P:pilus assembly"/>
    <property type="evidence" value="ECO:0007669"/>
    <property type="project" value="InterPro"/>
</dbReference>
<comment type="similarity">
    <text evidence="2">Belongs to the fimbrial export usher family.</text>
</comment>
<dbReference type="Gene3D" id="2.60.40.2610">
    <property type="entry name" value="Outer membrane usher protein FimD, plug domain"/>
    <property type="match status" value="1"/>
</dbReference>
<keyword evidence="12" id="KW-1185">Reference proteome</keyword>
<dbReference type="OrthoDB" id="6465993at2"/>
<evidence type="ECO:0000256" key="3">
    <source>
        <dbReference type="ARBA" id="ARBA00022448"/>
    </source>
</evidence>
<feature type="signal peptide" evidence="9">
    <location>
        <begin position="1"/>
        <end position="18"/>
    </location>
</feature>
<keyword evidence="3" id="KW-0813">Transport</keyword>
<accession>A0A1I5G8G4</accession>
<evidence type="ECO:0000256" key="8">
    <source>
        <dbReference type="ARBA" id="ARBA00023237"/>
    </source>
</evidence>
<proteinExistence type="inferred from homology"/>
<organism evidence="11 12">
    <name type="scientific">Candidatus Pantoea varia</name>
    <dbReference type="NCBI Taxonomy" id="1881036"/>
    <lineage>
        <taxon>Bacteria</taxon>
        <taxon>Pseudomonadati</taxon>
        <taxon>Pseudomonadota</taxon>
        <taxon>Gammaproteobacteria</taxon>
        <taxon>Enterobacterales</taxon>
        <taxon>Erwiniaceae</taxon>
        <taxon>Pantoea</taxon>
    </lineage>
</organism>
<dbReference type="Gene3D" id="2.60.40.3110">
    <property type="match status" value="1"/>
</dbReference>
<protein>
    <submittedName>
        <fullName evidence="11">Outer membrane usher protein FimD/PapC</fullName>
    </submittedName>
</protein>
<dbReference type="GO" id="GO:0015473">
    <property type="term" value="F:fimbrial usher porin activity"/>
    <property type="evidence" value="ECO:0007669"/>
    <property type="project" value="InterPro"/>
</dbReference>
<gene>
    <name evidence="11" type="ORF">SAMN05428971_3618</name>
</gene>
<keyword evidence="7" id="KW-0472">Membrane</keyword>
<feature type="domain" description="PapC N-terminal" evidence="10">
    <location>
        <begin position="22"/>
        <end position="146"/>
    </location>
</feature>
<evidence type="ECO:0000256" key="9">
    <source>
        <dbReference type="SAM" id="SignalP"/>
    </source>
</evidence>
<keyword evidence="8" id="KW-0998">Cell outer membrane</keyword>
<keyword evidence="4" id="KW-1134">Transmembrane beta strand</keyword>
<evidence type="ECO:0000256" key="5">
    <source>
        <dbReference type="ARBA" id="ARBA00022692"/>
    </source>
</evidence>
<dbReference type="EMBL" id="FOVG01000004">
    <property type="protein sequence ID" value="SFO32236.1"/>
    <property type="molecule type" value="Genomic_DNA"/>
</dbReference>
<dbReference type="GO" id="GO:0009279">
    <property type="term" value="C:cell outer membrane"/>
    <property type="evidence" value="ECO:0007669"/>
    <property type="project" value="UniProtKB-SubCell"/>
</dbReference>
<dbReference type="Pfam" id="PF00577">
    <property type="entry name" value="Usher"/>
    <property type="match status" value="1"/>
</dbReference>
<dbReference type="InterPro" id="IPR025885">
    <property type="entry name" value="PapC_N"/>
</dbReference>
<comment type="subcellular location">
    <subcellularLocation>
        <location evidence="1">Cell outer membrane</location>
        <topology evidence="1">Multi-pass membrane protein</topology>
    </subcellularLocation>
</comment>
<dbReference type="InterPro" id="IPR037224">
    <property type="entry name" value="PapC_N_sf"/>
</dbReference>
<dbReference type="Pfam" id="PF13954">
    <property type="entry name" value="PapC_N"/>
    <property type="match status" value="1"/>
</dbReference>
<dbReference type="RefSeq" id="WP_090966087.1">
    <property type="nucleotide sequence ID" value="NZ_FOVG01000004.1"/>
</dbReference>